<protein>
    <recommendedName>
        <fullName evidence="4">C2H2-type domain-containing protein</fullName>
    </recommendedName>
</protein>
<sequence length="69" mass="7357">MLLFDLRGSDGDGQTQGLKSGSRFKGQHNTKAAGLDVERSAAKFQAPRSTSCVHCGKQFVLAPQLTHGL</sequence>
<name>A0A9W8CBA2_TRIRA</name>
<keyword evidence="3" id="KW-1185">Reference proteome</keyword>
<dbReference type="Proteomes" id="UP001059041">
    <property type="component" value="Linkage Group LG2"/>
</dbReference>
<evidence type="ECO:0000313" key="3">
    <source>
        <dbReference type="Proteomes" id="UP001059041"/>
    </source>
</evidence>
<proteinExistence type="predicted"/>
<dbReference type="AlphaFoldDB" id="A0A9W8CBA2"/>
<feature type="region of interest" description="Disordered" evidence="1">
    <location>
        <begin position="1"/>
        <end position="32"/>
    </location>
</feature>
<evidence type="ECO:0000313" key="2">
    <source>
        <dbReference type="EMBL" id="KAI7813238.1"/>
    </source>
</evidence>
<accession>A0A9W8CBA2</accession>
<reference evidence="2" key="1">
    <citation type="submission" date="2021-02" db="EMBL/GenBank/DDBJ databases">
        <title>Comparative genomics reveals that relaxation of natural selection precedes convergent phenotypic evolution of cavefish.</title>
        <authorList>
            <person name="Peng Z."/>
        </authorList>
    </citation>
    <scope>NUCLEOTIDE SEQUENCE</scope>
    <source>
        <tissue evidence="2">Muscle</tissue>
    </source>
</reference>
<evidence type="ECO:0000256" key="1">
    <source>
        <dbReference type="SAM" id="MobiDB-lite"/>
    </source>
</evidence>
<dbReference type="EMBL" id="JAFHDT010000002">
    <property type="protein sequence ID" value="KAI7813238.1"/>
    <property type="molecule type" value="Genomic_DNA"/>
</dbReference>
<gene>
    <name evidence="2" type="ORF">IRJ41_016189</name>
</gene>
<evidence type="ECO:0008006" key="4">
    <source>
        <dbReference type="Google" id="ProtNLM"/>
    </source>
</evidence>
<comment type="caution">
    <text evidence="2">The sequence shown here is derived from an EMBL/GenBank/DDBJ whole genome shotgun (WGS) entry which is preliminary data.</text>
</comment>
<organism evidence="2 3">
    <name type="scientific">Triplophysa rosa</name>
    <name type="common">Cave loach</name>
    <dbReference type="NCBI Taxonomy" id="992332"/>
    <lineage>
        <taxon>Eukaryota</taxon>
        <taxon>Metazoa</taxon>
        <taxon>Chordata</taxon>
        <taxon>Craniata</taxon>
        <taxon>Vertebrata</taxon>
        <taxon>Euteleostomi</taxon>
        <taxon>Actinopterygii</taxon>
        <taxon>Neopterygii</taxon>
        <taxon>Teleostei</taxon>
        <taxon>Ostariophysi</taxon>
        <taxon>Cypriniformes</taxon>
        <taxon>Nemacheilidae</taxon>
        <taxon>Triplophysa</taxon>
    </lineage>
</organism>